<dbReference type="KEGG" id="bic:LMTR13_24965"/>
<dbReference type="AlphaFoldDB" id="A0A1B1UJQ8"/>
<dbReference type="Proteomes" id="UP000092839">
    <property type="component" value="Chromosome"/>
</dbReference>
<evidence type="ECO:0000313" key="1">
    <source>
        <dbReference type="EMBL" id="ANW02927.1"/>
    </source>
</evidence>
<sequence length="83" mass="10082">MELHCIEGEVLWMDQRQRPGLRTPLWLKLLTKLLFQFPKLPWIDRDRQLSRLIIQQSRTFWCRAAHKLLISKIYDVGRTLRLP</sequence>
<evidence type="ECO:0000313" key="2">
    <source>
        <dbReference type="Proteomes" id="UP000092839"/>
    </source>
</evidence>
<proteinExistence type="predicted"/>
<gene>
    <name evidence="1" type="ORF">LMTR13_24965</name>
</gene>
<organism evidence="1 2">
    <name type="scientific">Bradyrhizobium icense</name>
    <dbReference type="NCBI Taxonomy" id="1274631"/>
    <lineage>
        <taxon>Bacteria</taxon>
        <taxon>Pseudomonadati</taxon>
        <taxon>Pseudomonadota</taxon>
        <taxon>Alphaproteobacteria</taxon>
        <taxon>Hyphomicrobiales</taxon>
        <taxon>Nitrobacteraceae</taxon>
        <taxon>Bradyrhizobium</taxon>
    </lineage>
</organism>
<keyword evidence="2" id="KW-1185">Reference proteome</keyword>
<dbReference type="EMBL" id="CP016428">
    <property type="protein sequence ID" value="ANW02927.1"/>
    <property type="molecule type" value="Genomic_DNA"/>
</dbReference>
<name>A0A1B1UJQ8_9BRAD</name>
<accession>A0A1B1UJQ8</accession>
<reference evidence="1 2" key="1">
    <citation type="submission" date="2016-07" db="EMBL/GenBank/DDBJ databases">
        <title>Complete genome sequence of Bradyrhizobium icense LMTR 13T, a potential inoculant strain isolated from lima bean (Phaseolus lunatus) in Peru.</title>
        <authorList>
            <person name="Ormeno-Orrillo E."/>
            <person name="Duran D."/>
            <person name="Rogel M.A."/>
            <person name="Rey L."/>
            <person name="Imperial J."/>
            <person name="Ruiz-Argueso T."/>
            <person name="Martinez-Romero E."/>
        </authorList>
    </citation>
    <scope>NUCLEOTIDE SEQUENCE [LARGE SCALE GENOMIC DNA]</scope>
    <source>
        <strain evidence="1 2">LMTR 13</strain>
    </source>
</reference>
<protein>
    <submittedName>
        <fullName evidence="1">Uncharacterized protein</fullName>
    </submittedName>
</protein>